<dbReference type="Proteomes" id="UP000008466">
    <property type="component" value="Chromosome"/>
</dbReference>
<keyword evidence="1" id="KW-0732">Signal</keyword>
<evidence type="ECO:0000256" key="1">
    <source>
        <dbReference type="SAM" id="SignalP"/>
    </source>
</evidence>
<dbReference type="STRING" id="158189.SpiBuddy_0823"/>
<dbReference type="OrthoDB" id="9801336at2"/>
<sequence>MRNKQKILIAYLLLILASLSALVADGTFSGMLRDYAVVRLENMDMPVHEQTVNIVYEHTSDLGRLTLHPVLYSNPNKALQFDLSEAYFDFYLDSADVRIGKQKIIWGEAEGAFITDVVSPRDMRSFILADFSEIRKAVPAIKVDYYAGSYTMQGIWVTHFIPTSLPSSDSMWAQSPSFPFPPSITSTTIFEPTMPVASFENSEIFLSFGHFGNAVNWKLNTGYVFTDEPLVQSVTAPTPSTREISQSYERYGFVGGSFNTTVASIVLRGEGALALDKPINSLDTSQNPPITIERHSQLQGLVGLDWNMLGAQWSSQYLMVYTHDHTDTLVSQMKPVKEFAHTFTFRVQDTFFDEQLTVRLFAYLETEPLNGLLRPSVSYNFGNGVLLEGGFDVFLGDKEGTFGTYGPNSLAWAALRWYF</sequence>
<dbReference type="HOGENOM" id="CLU_031778_0_0_12"/>
<dbReference type="eggNOG" id="COG3103">
    <property type="taxonomic scope" value="Bacteria"/>
</dbReference>
<dbReference type="Pfam" id="PF06980">
    <property type="entry name" value="DUF1302"/>
    <property type="match status" value="1"/>
</dbReference>
<dbReference type="KEGG" id="sbu:SpiBuddy_0823"/>
<organism evidence="2 3">
    <name type="scientific">Sphaerochaeta globosa (strain ATCC BAA-1886 / DSM 22777 / Buddy)</name>
    <name type="common">Spirochaeta sp. (strain Buddy)</name>
    <dbReference type="NCBI Taxonomy" id="158189"/>
    <lineage>
        <taxon>Bacteria</taxon>
        <taxon>Pseudomonadati</taxon>
        <taxon>Spirochaetota</taxon>
        <taxon>Spirochaetia</taxon>
        <taxon>Spirochaetales</taxon>
        <taxon>Sphaerochaetaceae</taxon>
        <taxon>Sphaerochaeta</taxon>
    </lineage>
</organism>
<reference evidence="3" key="1">
    <citation type="submission" date="2011-02" db="EMBL/GenBank/DDBJ databases">
        <title>Complete sequence of Spirochaeta sp. Buddy.</title>
        <authorList>
            <person name="Lucas S."/>
            <person name="Copeland A."/>
            <person name="Lapidus A."/>
            <person name="Cheng J.-F."/>
            <person name="Goodwin L."/>
            <person name="Pitluck S."/>
            <person name="Zeytun A."/>
            <person name="Detter J.C."/>
            <person name="Han C."/>
            <person name="Tapia R."/>
            <person name="Land M."/>
            <person name="Hauser L."/>
            <person name="Kyrpides N."/>
            <person name="Ivanova N."/>
            <person name="Mikhailova N."/>
            <person name="Pagani I."/>
            <person name="Ritalahti K.M."/>
            <person name="Loeffler F.E."/>
            <person name="Woyke T."/>
        </authorList>
    </citation>
    <scope>NUCLEOTIDE SEQUENCE [LARGE SCALE GENOMIC DNA]</scope>
    <source>
        <strain evidence="3">ATCC BAA-1886 / DSM 22777 / Buddy</strain>
    </source>
</reference>
<protein>
    <recommendedName>
        <fullName evidence="4">Alginate export domain-containing protein</fullName>
    </recommendedName>
</protein>
<evidence type="ECO:0000313" key="3">
    <source>
        <dbReference type="Proteomes" id="UP000008466"/>
    </source>
</evidence>
<dbReference type="AlphaFoldDB" id="F0RUZ9"/>
<evidence type="ECO:0008006" key="4">
    <source>
        <dbReference type="Google" id="ProtNLM"/>
    </source>
</evidence>
<name>F0RUZ9_SPHGB</name>
<keyword evidence="3" id="KW-1185">Reference proteome</keyword>
<evidence type="ECO:0000313" key="2">
    <source>
        <dbReference type="EMBL" id="ADY12650.1"/>
    </source>
</evidence>
<dbReference type="RefSeq" id="WP_013606503.1">
    <property type="nucleotide sequence ID" value="NC_015152.1"/>
</dbReference>
<dbReference type="InterPro" id="IPR010727">
    <property type="entry name" value="DUF1302"/>
</dbReference>
<accession>F0RUZ9</accession>
<gene>
    <name evidence="2" type="ordered locus">SpiBuddy_0823</name>
</gene>
<feature type="chain" id="PRO_5003256382" description="Alginate export domain-containing protein" evidence="1">
    <location>
        <begin position="24"/>
        <end position="419"/>
    </location>
</feature>
<feature type="signal peptide" evidence="1">
    <location>
        <begin position="1"/>
        <end position="23"/>
    </location>
</feature>
<proteinExistence type="predicted"/>
<dbReference type="EMBL" id="CP002541">
    <property type="protein sequence ID" value="ADY12650.1"/>
    <property type="molecule type" value="Genomic_DNA"/>
</dbReference>